<feature type="transmembrane region" description="Helical" evidence="7">
    <location>
        <begin position="221"/>
        <end position="239"/>
    </location>
</feature>
<feature type="transmembrane region" description="Helical" evidence="7">
    <location>
        <begin position="53"/>
        <end position="74"/>
    </location>
</feature>
<feature type="transmembrane region" description="Helical" evidence="7">
    <location>
        <begin position="94"/>
        <end position="118"/>
    </location>
</feature>
<comment type="subunit">
    <text evidence="7">The complex comprises the extracytoplasmic solute receptor protein and the two transmembrane proteins.</text>
</comment>
<keyword evidence="10" id="KW-1185">Reference proteome</keyword>
<comment type="caution">
    <text evidence="9">The sequence shown here is derived from an EMBL/GenBank/DDBJ whole genome shotgun (WGS) entry which is preliminary data.</text>
</comment>
<dbReference type="NCBIfam" id="TIGR00786">
    <property type="entry name" value="dctM"/>
    <property type="match status" value="1"/>
</dbReference>
<dbReference type="GO" id="GO:0005886">
    <property type="term" value="C:plasma membrane"/>
    <property type="evidence" value="ECO:0007669"/>
    <property type="project" value="UniProtKB-SubCell"/>
</dbReference>
<evidence type="ECO:0000313" key="10">
    <source>
        <dbReference type="Proteomes" id="UP000267535"/>
    </source>
</evidence>
<evidence type="ECO:0000256" key="4">
    <source>
        <dbReference type="ARBA" id="ARBA00022692"/>
    </source>
</evidence>
<dbReference type="Pfam" id="PF06808">
    <property type="entry name" value="DctM"/>
    <property type="match status" value="1"/>
</dbReference>
<dbReference type="OrthoDB" id="9796052at2"/>
<feature type="transmembrane region" description="Helical" evidence="7">
    <location>
        <begin position="318"/>
        <end position="348"/>
    </location>
</feature>
<dbReference type="InterPro" id="IPR004681">
    <property type="entry name" value="TRAP_DctM"/>
</dbReference>
<evidence type="ECO:0000256" key="5">
    <source>
        <dbReference type="ARBA" id="ARBA00022989"/>
    </source>
</evidence>
<gene>
    <name evidence="9" type="ORF">EHS89_02670</name>
</gene>
<organism evidence="9 10">
    <name type="scientific">Amphritea balenae</name>
    <dbReference type="NCBI Taxonomy" id="452629"/>
    <lineage>
        <taxon>Bacteria</taxon>
        <taxon>Pseudomonadati</taxon>
        <taxon>Pseudomonadota</taxon>
        <taxon>Gammaproteobacteria</taxon>
        <taxon>Oceanospirillales</taxon>
        <taxon>Oceanospirillaceae</taxon>
        <taxon>Amphritea</taxon>
    </lineage>
</organism>
<evidence type="ECO:0000259" key="8">
    <source>
        <dbReference type="Pfam" id="PF06808"/>
    </source>
</evidence>
<comment type="function">
    <text evidence="7">Part of the tripartite ATP-independent periplasmic (TRAP) transport system.</text>
</comment>
<accession>A0A3P1SZC6</accession>
<dbReference type="InterPro" id="IPR010656">
    <property type="entry name" value="DctM"/>
</dbReference>
<feature type="transmembrane region" description="Helical" evidence="7">
    <location>
        <begin position="360"/>
        <end position="384"/>
    </location>
</feature>
<keyword evidence="2" id="KW-1003">Cell membrane</keyword>
<dbReference type="AlphaFoldDB" id="A0A3P1SZC6"/>
<evidence type="ECO:0000256" key="2">
    <source>
        <dbReference type="ARBA" id="ARBA00022475"/>
    </source>
</evidence>
<sequence>MTIFFLTIAIVVLLLLLEVPVGFSFGLGALFYGIQSGTDISFHAGYGYSQIGAFSLLALPLFVQAGTLMGTGGISERLLDFVNAFVGRTKGGLGAVTVLSCAMFGAISGSASAAIAAIGKIMVPRMIREGYPEGHATALVAVSSVLALMIPPSIPMIVFAIATRQSVAKVFLATMLPGILLALVYCALNFWFLRKNTTIKVSPKLPMREVGSEIWNAGKRATLAIIMPFIILGGIYSGIATPTEAGAVALVYTLFVGFVIYRTMTIRNLFESSKDAAILTGSVIMVLFFLFILSRGMILAQIPNQFAELLLSISDNKIVLLLIINLLLLLMGMIVDDVSGGVLAAIILMPVVQKIGIDPIHFAAIVGTNLGLGNISPPCAPLLYMAGGVTKLSLDKYIGPTMKFLLLGHLPMVFIVTFIPELSLWLPSLLD</sequence>
<dbReference type="PIRSF" id="PIRSF006066">
    <property type="entry name" value="HI0050"/>
    <property type="match status" value="1"/>
</dbReference>
<feature type="transmembrane region" description="Helical" evidence="7">
    <location>
        <begin position="139"/>
        <end position="162"/>
    </location>
</feature>
<reference evidence="9 10" key="1">
    <citation type="submission" date="2018-11" db="EMBL/GenBank/DDBJ databases">
        <title>The draft genome sequence of Amphritea balenae JAMM 1525T.</title>
        <authorList>
            <person name="Fang Z."/>
            <person name="Zhang Y."/>
            <person name="Han X."/>
        </authorList>
    </citation>
    <scope>NUCLEOTIDE SEQUENCE [LARGE SCALE GENOMIC DNA]</scope>
    <source>
        <strain evidence="9 10">JAMM 1525</strain>
    </source>
</reference>
<feature type="transmembrane region" description="Helical" evidence="7">
    <location>
        <begin position="168"/>
        <end position="192"/>
    </location>
</feature>
<dbReference type="PANTHER" id="PTHR33362">
    <property type="entry name" value="SIALIC ACID TRAP TRANSPORTER PERMEASE PROTEIN SIAT-RELATED"/>
    <property type="match status" value="1"/>
</dbReference>
<feature type="transmembrane region" description="Helical" evidence="7">
    <location>
        <begin position="276"/>
        <end position="298"/>
    </location>
</feature>
<dbReference type="EMBL" id="RQXV01000001">
    <property type="protein sequence ID" value="RRD01483.1"/>
    <property type="molecule type" value="Genomic_DNA"/>
</dbReference>
<evidence type="ECO:0000256" key="7">
    <source>
        <dbReference type="RuleBase" id="RU369079"/>
    </source>
</evidence>
<evidence type="ECO:0000256" key="6">
    <source>
        <dbReference type="ARBA" id="ARBA00023136"/>
    </source>
</evidence>
<feature type="transmembrane region" description="Helical" evidence="7">
    <location>
        <begin position="404"/>
        <end position="426"/>
    </location>
</feature>
<keyword evidence="3 7" id="KW-0997">Cell inner membrane</keyword>
<keyword evidence="4 7" id="KW-0812">Transmembrane</keyword>
<dbReference type="Proteomes" id="UP000267535">
    <property type="component" value="Unassembled WGS sequence"/>
</dbReference>
<protein>
    <recommendedName>
        <fullName evidence="7">TRAP transporter large permease protein</fullName>
    </recommendedName>
</protein>
<proteinExistence type="inferred from homology"/>
<evidence type="ECO:0000313" key="9">
    <source>
        <dbReference type="EMBL" id="RRD01483.1"/>
    </source>
</evidence>
<comment type="similarity">
    <text evidence="7">Belongs to the TRAP transporter large permease family.</text>
</comment>
<evidence type="ECO:0000256" key="1">
    <source>
        <dbReference type="ARBA" id="ARBA00004429"/>
    </source>
</evidence>
<feature type="transmembrane region" description="Helical" evidence="7">
    <location>
        <begin position="6"/>
        <end position="32"/>
    </location>
</feature>
<feature type="domain" description="TRAP C4-dicarboxylate transport system permease DctM subunit" evidence="8">
    <location>
        <begin position="9"/>
        <end position="421"/>
    </location>
</feature>
<comment type="subcellular location">
    <subcellularLocation>
        <location evidence="1 7">Cell inner membrane</location>
        <topology evidence="1 7">Multi-pass membrane protein</topology>
    </subcellularLocation>
</comment>
<name>A0A3P1SZC6_9GAMM</name>
<evidence type="ECO:0000256" key="3">
    <source>
        <dbReference type="ARBA" id="ARBA00022519"/>
    </source>
</evidence>
<keyword evidence="5 7" id="KW-1133">Transmembrane helix</keyword>
<dbReference type="GO" id="GO:0022857">
    <property type="term" value="F:transmembrane transporter activity"/>
    <property type="evidence" value="ECO:0007669"/>
    <property type="project" value="UniProtKB-UniRule"/>
</dbReference>
<dbReference type="RefSeq" id="WP_124924556.1">
    <property type="nucleotide sequence ID" value="NZ_BMOH01000001.1"/>
</dbReference>
<keyword evidence="6 7" id="KW-0472">Membrane</keyword>
<keyword evidence="7" id="KW-0813">Transport</keyword>
<feature type="transmembrane region" description="Helical" evidence="7">
    <location>
        <begin position="245"/>
        <end position="264"/>
    </location>
</feature>